<evidence type="ECO:0000313" key="14">
    <source>
        <dbReference type="Proteomes" id="UP000245369"/>
    </source>
</evidence>
<dbReference type="RefSeq" id="WP_028798399.1">
    <property type="nucleotide sequence ID" value="NZ_CP029490.1"/>
</dbReference>
<evidence type="ECO:0000256" key="10">
    <source>
        <dbReference type="ARBA" id="ARBA00029774"/>
    </source>
</evidence>
<dbReference type="GeneID" id="93923902"/>
<dbReference type="Proteomes" id="UP000245369">
    <property type="component" value="Chromosome"/>
</dbReference>
<reference evidence="13 14" key="1">
    <citation type="submission" date="2018-05" db="EMBL/GenBank/DDBJ databases">
        <title>Complete genome sequences of Streptococcus sobrinus.</title>
        <authorList>
            <person name="Sales M."/>
            <person name="Jensen P.A."/>
        </authorList>
    </citation>
    <scope>NUCLEOTIDE SEQUENCE [LARGE SCALE GENOMIC DNA]</scope>
    <source>
        <strain evidence="13 14">SL1</strain>
    </source>
</reference>
<comment type="subcellular location">
    <subcellularLocation>
        <location evidence="1">Cytoplasm</location>
    </subcellularLocation>
</comment>
<evidence type="ECO:0000256" key="2">
    <source>
        <dbReference type="ARBA" id="ARBA00007663"/>
    </source>
</evidence>
<keyword evidence="4" id="KW-0963">Cytoplasm</keyword>
<comment type="catalytic activity">
    <reaction evidence="11">
        <text>L-threonine + hydrogencarbonate + ATP = L-threonylcarbamoyladenylate + diphosphate + H2O</text>
        <dbReference type="Rhea" id="RHEA:36407"/>
        <dbReference type="ChEBI" id="CHEBI:15377"/>
        <dbReference type="ChEBI" id="CHEBI:17544"/>
        <dbReference type="ChEBI" id="CHEBI:30616"/>
        <dbReference type="ChEBI" id="CHEBI:33019"/>
        <dbReference type="ChEBI" id="CHEBI:57926"/>
        <dbReference type="ChEBI" id="CHEBI:73682"/>
        <dbReference type="EC" id="2.7.7.87"/>
    </reaction>
</comment>
<dbReference type="PANTHER" id="PTHR17490">
    <property type="entry name" value="SUA5"/>
    <property type="match status" value="1"/>
</dbReference>
<evidence type="ECO:0000256" key="8">
    <source>
        <dbReference type="ARBA" id="ARBA00022741"/>
    </source>
</evidence>
<evidence type="ECO:0000256" key="7">
    <source>
        <dbReference type="ARBA" id="ARBA00022695"/>
    </source>
</evidence>
<dbReference type="NCBIfam" id="TIGR00057">
    <property type="entry name" value="L-threonylcarbamoyladenylate synthase"/>
    <property type="match status" value="1"/>
</dbReference>
<dbReference type="PANTHER" id="PTHR17490:SF16">
    <property type="entry name" value="THREONYLCARBAMOYL-AMP SYNTHASE"/>
    <property type="match status" value="1"/>
</dbReference>
<dbReference type="EC" id="2.7.7.87" evidence="3"/>
<name>A0ABM6W4R4_9STRE</name>
<comment type="similarity">
    <text evidence="2">Belongs to the SUA5 family.</text>
</comment>
<evidence type="ECO:0000256" key="3">
    <source>
        <dbReference type="ARBA" id="ARBA00012584"/>
    </source>
</evidence>
<dbReference type="Gene3D" id="3.90.870.10">
    <property type="entry name" value="DHBP synthase"/>
    <property type="match status" value="1"/>
</dbReference>
<dbReference type="InterPro" id="IPR017945">
    <property type="entry name" value="DHBP_synth_RibB-like_a/b_dom"/>
</dbReference>
<dbReference type="EMBL" id="CP029490">
    <property type="protein sequence ID" value="AWN20772.1"/>
    <property type="molecule type" value="Genomic_DNA"/>
</dbReference>
<keyword evidence="6" id="KW-0819">tRNA processing</keyword>
<organism evidence="13 14">
    <name type="scientific">Streptococcus sobrinus</name>
    <dbReference type="NCBI Taxonomy" id="1310"/>
    <lineage>
        <taxon>Bacteria</taxon>
        <taxon>Bacillati</taxon>
        <taxon>Bacillota</taxon>
        <taxon>Bacilli</taxon>
        <taxon>Lactobacillales</taxon>
        <taxon>Streptococcaceae</taxon>
        <taxon>Streptococcus</taxon>
    </lineage>
</organism>
<keyword evidence="9" id="KW-0067">ATP-binding</keyword>
<evidence type="ECO:0000259" key="12">
    <source>
        <dbReference type="PROSITE" id="PS51163"/>
    </source>
</evidence>
<keyword evidence="8" id="KW-0547">Nucleotide-binding</keyword>
<gene>
    <name evidence="13" type="ORF">DK182_05175</name>
</gene>
<keyword evidence="5" id="KW-0808">Transferase</keyword>
<dbReference type="PROSITE" id="PS51163">
    <property type="entry name" value="YRDC"/>
    <property type="match status" value="1"/>
</dbReference>
<accession>A0ABM6W4R4</accession>
<keyword evidence="14" id="KW-1185">Reference proteome</keyword>
<evidence type="ECO:0000256" key="5">
    <source>
        <dbReference type="ARBA" id="ARBA00022679"/>
    </source>
</evidence>
<evidence type="ECO:0000256" key="11">
    <source>
        <dbReference type="ARBA" id="ARBA00048366"/>
    </source>
</evidence>
<evidence type="ECO:0000256" key="1">
    <source>
        <dbReference type="ARBA" id="ARBA00004496"/>
    </source>
</evidence>
<dbReference type="Pfam" id="PF01300">
    <property type="entry name" value="Sua5_yciO_yrdC"/>
    <property type="match status" value="1"/>
</dbReference>
<sequence>MANLEPLKTILANGGVVVLPTETVYGLFARALDQKAVQQVYTLKGRPTDKAMNLNVASYQDILAYSQDQPSYLRKLYQTFLPGPLTIILKANDRVPVWVNFGLDTVGFRLPNHPVTQELIAEFGPLVGPSANLSGQASGKIFADIMTDFSQQVSGLADDSAIQGLDSTILDLSGVQAKILRQGAISQEDLLEAVPELNF</sequence>
<evidence type="ECO:0000256" key="4">
    <source>
        <dbReference type="ARBA" id="ARBA00022490"/>
    </source>
</evidence>
<keyword evidence="7" id="KW-0548">Nucleotidyltransferase</keyword>
<dbReference type="InterPro" id="IPR006070">
    <property type="entry name" value="Sua5-like_dom"/>
</dbReference>
<proteinExistence type="inferred from homology"/>
<evidence type="ECO:0000256" key="6">
    <source>
        <dbReference type="ARBA" id="ARBA00022694"/>
    </source>
</evidence>
<protein>
    <recommendedName>
        <fullName evidence="10">L-threonylcarbamoyladenylate synthase</fullName>
        <ecNumber evidence="3">2.7.7.87</ecNumber>
    </recommendedName>
    <alternativeName>
        <fullName evidence="10">L-threonylcarbamoyladenylate synthase</fullName>
    </alternativeName>
</protein>
<evidence type="ECO:0000313" key="13">
    <source>
        <dbReference type="EMBL" id="AWN20772.1"/>
    </source>
</evidence>
<dbReference type="SUPFAM" id="SSF55821">
    <property type="entry name" value="YrdC/RibB"/>
    <property type="match status" value="1"/>
</dbReference>
<feature type="domain" description="YrdC-like" evidence="12">
    <location>
        <begin position="1"/>
        <end position="185"/>
    </location>
</feature>
<evidence type="ECO:0000256" key="9">
    <source>
        <dbReference type="ARBA" id="ARBA00022840"/>
    </source>
</evidence>
<dbReference type="InterPro" id="IPR050156">
    <property type="entry name" value="TC-AMP_synthase_SUA5"/>
</dbReference>